<organism evidence="1 2">
    <name type="scientific">Phytophthora fragariaefolia</name>
    <dbReference type="NCBI Taxonomy" id="1490495"/>
    <lineage>
        <taxon>Eukaryota</taxon>
        <taxon>Sar</taxon>
        <taxon>Stramenopiles</taxon>
        <taxon>Oomycota</taxon>
        <taxon>Peronosporomycetes</taxon>
        <taxon>Peronosporales</taxon>
        <taxon>Peronosporaceae</taxon>
        <taxon>Phytophthora</taxon>
    </lineage>
</organism>
<evidence type="ECO:0000313" key="2">
    <source>
        <dbReference type="Proteomes" id="UP001165121"/>
    </source>
</evidence>
<name>A0A9W7CQZ9_9STRA</name>
<dbReference type="OrthoDB" id="109811at2759"/>
<dbReference type="EMBL" id="BSXT01001127">
    <property type="protein sequence ID" value="GMF38995.1"/>
    <property type="molecule type" value="Genomic_DNA"/>
</dbReference>
<dbReference type="AlphaFoldDB" id="A0A9W7CQZ9"/>
<keyword evidence="2" id="KW-1185">Reference proteome</keyword>
<accession>A0A9W7CQZ9</accession>
<evidence type="ECO:0000313" key="1">
    <source>
        <dbReference type="EMBL" id="GMF38995.1"/>
    </source>
</evidence>
<reference evidence="1" key="1">
    <citation type="submission" date="2023-04" db="EMBL/GenBank/DDBJ databases">
        <title>Phytophthora fragariaefolia NBRC 109709.</title>
        <authorList>
            <person name="Ichikawa N."/>
            <person name="Sato H."/>
            <person name="Tonouchi N."/>
        </authorList>
    </citation>
    <scope>NUCLEOTIDE SEQUENCE</scope>
    <source>
        <strain evidence="1">NBRC 109709</strain>
    </source>
</reference>
<comment type="caution">
    <text evidence="1">The sequence shown here is derived from an EMBL/GenBank/DDBJ whole genome shotgun (WGS) entry which is preliminary data.</text>
</comment>
<dbReference type="Proteomes" id="UP001165121">
    <property type="component" value="Unassembled WGS sequence"/>
</dbReference>
<sequence>MVQEVAQLLAKSWLKRRFSLRACVTGRCDFVEMSTVIGNLAGKRKLSDAVMHCALQYSFSHQVKLSYAVDPLHVESSTFVFPATTLPKYAYIVVPVYLRSLKHWFIQIVSLPPIEDALVDGQTVQNFKLVLYDPLGIDGHINALRAVWKRNYASIAS</sequence>
<protein>
    <submittedName>
        <fullName evidence="1">Unnamed protein product</fullName>
    </submittedName>
</protein>
<proteinExistence type="predicted"/>
<gene>
    <name evidence="1" type="ORF">Pfra01_001143700</name>
</gene>